<sequence length="231" mass="25059">MVYSDWRHSRILRCVLCGGGAEPHFGFCAGCARDLPLLEGACHTCAMPLPPVIPSPGAQCPNCLSRPPAQVAAHCAWHYGFPVNQLIQRFKYEGDLAAGHSLASLAAETLAHMAGSLDLLIPVPLHWRRYWQRGFNQAQLVADTIGKAWHLPVLPRGLRKCRSSDHQQSLDRRQRLRNLTDSFAVSRDVRECRVGLVDDVITTGATVEAAASALLAAGASQVIAVALARTP</sequence>
<dbReference type="InterPro" id="IPR029057">
    <property type="entry name" value="PRTase-like"/>
</dbReference>
<accession>A0A1C9W6D5</accession>
<dbReference type="PANTHER" id="PTHR47505:SF1">
    <property type="entry name" value="DNA UTILIZATION PROTEIN YHGH"/>
    <property type="match status" value="1"/>
</dbReference>
<dbReference type="RefSeq" id="WP_069946814.1">
    <property type="nucleotide sequence ID" value="NZ_CP014143.1"/>
</dbReference>
<dbReference type="Proteomes" id="UP000095672">
    <property type="component" value="Chromosome"/>
</dbReference>
<proteinExistence type="inferred from homology"/>
<dbReference type="EMBL" id="CP014143">
    <property type="protein sequence ID" value="AOS96705.1"/>
    <property type="molecule type" value="Genomic_DNA"/>
</dbReference>
<dbReference type="SUPFAM" id="SSF53271">
    <property type="entry name" value="PRTase-like"/>
    <property type="match status" value="1"/>
</dbReference>
<dbReference type="Gene3D" id="3.40.50.2020">
    <property type="match status" value="1"/>
</dbReference>
<evidence type="ECO:0000313" key="3">
    <source>
        <dbReference type="Proteomes" id="UP000095672"/>
    </source>
</evidence>
<keyword evidence="3" id="KW-1185">Reference proteome</keyword>
<dbReference type="STRING" id="1769779.AUP74_01245"/>
<dbReference type="KEGG" id="micc:AUP74_01245"/>
<organism evidence="2 3">
    <name type="scientific">Microbulbifer aggregans</name>
    <dbReference type="NCBI Taxonomy" id="1769779"/>
    <lineage>
        <taxon>Bacteria</taxon>
        <taxon>Pseudomonadati</taxon>
        <taxon>Pseudomonadota</taxon>
        <taxon>Gammaproteobacteria</taxon>
        <taxon>Cellvibrionales</taxon>
        <taxon>Microbulbiferaceae</taxon>
        <taxon>Microbulbifer</taxon>
    </lineage>
</organism>
<name>A0A1C9W6D5_9GAMM</name>
<evidence type="ECO:0000256" key="1">
    <source>
        <dbReference type="ARBA" id="ARBA00008007"/>
    </source>
</evidence>
<dbReference type="PATRIC" id="fig|1769779.3.peg.1265"/>
<evidence type="ECO:0000313" key="2">
    <source>
        <dbReference type="EMBL" id="AOS96705.1"/>
    </source>
</evidence>
<dbReference type="OrthoDB" id="9793412at2"/>
<protein>
    <submittedName>
        <fullName evidence="2">DNA utilization protein GntX</fullName>
    </submittedName>
</protein>
<dbReference type="AlphaFoldDB" id="A0A1C9W6D5"/>
<dbReference type="InterPro" id="IPR000836">
    <property type="entry name" value="PRTase_dom"/>
</dbReference>
<gene>
    <name evidence="2" type="ORF">AUP74_01245</name>
</gene>
<dbReference type="CDD" id="cd06223">
    <property type="entry name" value="PRTases_typeI"/>
    <property type="match status" value="1"/>
</dbReference>
<dbReference type="InterPro" id="IPR051910">
    <property type="entry name" value="ComF/GntX_DNA_util-trans"/>
</dbReference>
<reference evidence="3" key="1">
    <citation type="submission" date="2016-01" db="EMBL/GenBank/DDBJ databases">
        <title>Complete genome sequence of Microbulbifer sp. CCB-MM1, a halophile isolated from Matang Mangrove Forest, Perak.</title>
        <authorList>
            <person name="Moh T.H."/>
            <person name="Dinesh B."/>
            <person name="Lau N.-S."/>
            <person name="Go F."/>
            <person name="Alexander Chong S.-C."/>
        </authorList>
    </citation>
    <scope>NUCLEOTIDE SEQUENCE [LARGE SCALE GENOMIC DNA]</scope>
    <source>
        <strain evidence="3">CCB-MM1</strain>
    </source>
</reference>
<comment type="similarity">
    <text evidence="1">Belongs to the ComF/GntX family.</text>
</comment>
<dbReference type="PANTHER" id="PTHR47505">
    <property type="entry name" value="DNA UTILIZATION PROTEIN YHGH"/>
    <property type="match status" value="1"/>
</dbReference>